<dbReference type="KEGG" id="cpb:Cphamn1_2100"/>
<name>B3EN20_CHLPB</name>
<dbReference type="EMBL" id="CP001101">
    <property type="protein sequence ID" value="ACE05009.1"/>
    <property type="molecule type" value="Genomic_DNA"/>
</dbReference>
<dbReference type="Pfam" id="PF10042">
    <property type="entry name" value="DUF2278"/>
    <property type="match status" value="1"/>
</dbReference>
<dbReference type="eggNOG" id="COG5634">
    <property type="taxonomic scope" value="Bacteria"/>
</dbReference>
<dbReference type="OrthoDB" id="291334at2"/>
<gene>
    <name evidence="1" type="ordered locus">Cphamn1_2100</name>
</gene>
<accession>B3EN20</accession>
<reference evidence="1" key="1">
    <citation type="submission" date="2008-06" db="EMBL/GenBank/DDBJ databases">
        <title>Complete sequence of Chlorobium phaeobacteroides BS1.</title>
        <authorList>
            <consortium name="US DOE Joint Genome Institute"/>
            <person name="Lucas S."/>
            <person name="Copeland A."/>
            <person name="Lapidus A."/>
            <person name="Glavina del Rio T."/>
            <person name="Dalin E."/>
            <person name="Tice H."/>
            <person name="Bruce D."/>
            <person name="Goodwin L."/>
            <person name="Pitluck S."/>
            <person name="Schmutz J."/>
            <person name="Larimer F."/>
            <person name="Land M."/>
            <person name="Hauser L."/>
            <person name="Kyrpides N."/>
            <person name="Ovchinnikova G."/>
            <person name="Li T."/>
            <person name="Liu Z."/>
            <person name="Zhao F."/>
            <person name="Overmann J."/>
            <person name="Bryant D.A."/>
            <person name="Richardson P."/>
        </authorList>
    </citation>
    <scope>NUCLEOTIDE SEQUENCE [LARGE SCALE GENOMIC DNA]</scope>
    <source>
        <strain evidence="1">BS1</strain>
    </source>
</reference>
<organism evidence="1">
    <name type="scientific">Chlorobium phaeobacteroides (strain BS1)</name>
    <dbReference type="NCBI Taxonomy" id="331678"/>
    <lineage>
        <taxon>Bacteria</taxon>
        <taxon>Pseudomonadati</taxon>
        <taxon>Chlorobiota</taxon>
        <taxon>Chlorobiia</taxon>
        <taxon>Chlorobiales</taxon>
        <taxon>Chlorobiaceae</taxon>
        <taxon>Chlorobium/Pelodictyon group</taxon>
        <taxon>Chlorobium</taxon>
    </lineage>
</organism>
<dbReference type="InterPro" id="IPR019268">
    <property type="entry name" value="DUF2278"/>
</dbReference>
<evidence type="ECO:0000313" key="1">
    <source>
        <dbReference type="EMBL" id="ACE05009.1"/>
    </source>
</evidence>
<dbReference type="STRING" id="331678.Cphamn1_2100"/>
<proteinExistence type="predicted"/>
<dbReference type="AlphaFoldDB" id="B3EN20"/>
<protein>
    <recommendedName>
        <fullName evidence="2">DUF2278 domain-containing protein</fullName>
    </recommendedName>
</protein>
<evidence type="ECO:0008006" key="2">
    <source>
        <dbReference type="Google" id="ProtNLM"/>
    </source>
</evidence>
<sequence length="220" mass="24555">MSLIDGYGVLVGTIDRYACDNGHNDKEYYHCTIRVKTREGFYRCPVDLDSKKEYDGLHWRVVDLGKSDMHGLSGLESGWHFLESEPGSGALDYLRSPELQPTGKCVRAGSGSHEKGDKACLSWKYGTSRDAFADLSGVLDGAKRLLVFGEPFRVGKGVHNIHQNQGDPSESRWSRENGIWQDGAVAGIREDGTVKMFLNRFKTQATQTDERGKPLKKNEK</sequence>
<dbReference type="HOGENOM" id="CLU_1297959_0_0_10"/>